<dbReference type="Gene3D" id="1.20.58.420">
    <property type="entry name" value="AHSP"/>
    <property type="match status" value="1"/>
</dbReference>
<accession>A0AAE1K4H2</accession>
<gene>
    <name evidence="2" type="ORF">Pcinc_031471</name>
</gene>
<evidence type="ECO:0000313" key="3">
    <source>
        <dbReference type="Proteomes" id="UP001286313"/>
    </source>
</evidence>
<dbReference type="SUPFAM" id="SSF48340">
    <property type="entry name" value="Interferon-induced guanylate-binding protein 1 (GBP1), C-terminal domain"/>
    <property type="match status" value="1"/>
</dbReference>
<dbReference type="InterPro" id="IPR036543">
    <property type="entry name" value="Guanylate-bd_C_sf"/>
</dbReference>
<feature type="transmembrane region" description="Helical" evidence="1">
    <location>
        <begin position="149"/>
        <end position="166"/>
    </location>
</feature>
<evidence type="ECO:0000313" key="2">
    <source>
        <dbReference type="EMBL" id="KAK3862688.1"/>
    </source>
</evidence>
<name>A0AAE1K4H2_PETCI</name>
<proteinExistence type="predicted"/>
<dbReference type="AlphaFoldDB" id="A0AAE1K4H2"/>
<reference evidence="2" key="1">
    <citation type="submission" date="2023-10" db="EMBL/GenBank/DDBJ databases">
        <title>Genome assemblies of two species of porcelain crab, Petrolisthes cinctipes and Petrolisthes manimaculis (Anomura: Porcellanidae).</title>
        <authorList>
            <person name="Angst P."/>
        </authorList>
    </citation>
    <scope>NUCLEOTIDE SEQUENCE</scope>
    <source>
        <strain evidence="2">PB745_01</strain>
        <tissue evidence="2">Gill</tissue>
    </source>
</reference>
<comment type="caution">
    <text evidence="2">The sequence shown here is derived from an EMBL/GenBank/DDBJ whole genome shotgun (WGS) entry which is preliminary data.</text>
</comment>
<evidence type="ECO:0000256" key="1">
    <source>
        <dbReference type="SAM" id="Phobius"/>
    </source>
</evidence>
<organism evidence="2 3">
    <name type="scientific">Petrolisthes cinctipes</name>
    <name type="common">Flat porcelain crab</name>
    <dbReference type="NCBI Taxonomy" id="88211"/>
    <lineage>
        <taxon>Eukaryota</taxon>
        <taxon>Metazoa</taxon>
        <taxon>Ecdysozoa</taxon>
        <taxon>Arthropoda</taxon>
        <taxon>Crustacea</taxon>
        <taxon>Multicrustacea</taxon>
        <taxon>Malacostraca</taxon>
        <taxon>Eumalacostraca</taxon>
        <taxon>Eucarida</taxon>
        <taxon>Decapoda</taxon>
        <taxon>Pleocyemata</taxon>
        <taxon>Anomura</taxon>
        <taxon>Galatheoidea</taxon>
        <taxon>Porcellanidae</taxon>
        <taxon>Petrolisthes</taxon>
    </lineage>
</organism>
<keyword evidence="1" id="KW-1133">Transmembrane helix</keyword>
<evidence type="ECO:0008006" key="4">
    <source>
        <dbReference type="Google" id="ProtNLM"/>
    </source>
</evidence>
<protein>
    <recommendedName>
        <fullName evidence="4">Atlastin</fullName>
    </recommendedName>
</protein>
<dbReference type="GO" id="GO:0005525">
    <property type="term" value="F:GTP binding"/>
    <property type="evidence" value="ECO:0007669"/>
    <property type="project" value="InterPro"/>
</dbReference>
<dbReference type="Proteomes" id="UP001286313">
    <property type="component" value="Unassembled WGS sequence"/>
</dbReference>
<dbReference type="GO" id="GO:0003924">
    <property type="term" value="F:GTPase activity"/>
    <property type="evidence" value="ECO:0007669"/>
    <property type="project" value="InterPro"/>
</dbReference>
<dbReference type="EMBL" id="JAWQEG010004179">
    <property type="protein sequence ID" value="KAK3862688.1"/>
    <property type="molecule type" value="Genomic_DNA"/>
</dbReference>
<keyword evidence="3" id="KW-1185">Reference proteome</keyword>
<keyword evidence="1" id="KW-0472">Membrane</keyword>
<sequence length="225" mass="25565">MEVFKDNDLPEPTTLVEFTAQVSSQAALEAGKCYYVDTMEALVGGDRPFLKTVHMEAEHTKAKDKATQMYLEKNKYGRKNQTVVEKYQALLHEELDKMFSKYSQLNEAKNVFKAARTPATLFSVLMFFYLMSGVFGLFGMYAFANLCNLSMGAFLVMLAVWAYVRYSGEYRDAGGYIDELATFLWENVIHPIYQTYMERHLKEAAEQAAQHALSSTLTNGKVKTT</sequence>
<feature type="transmembrane region" description="Helical" evidence="1">
    <location>
        <begin position="119"/>
        <end position="143"/>
    </location>
</feature>
<keyword evidence="1" id="KW-0812">Transmembrane</keyword>